<dbReference type="PANTHER" id="PTHR38489:SF1">
    <property type="entry name" value="HISTONE CHAPERONE DOMAIN-CONTAINING PROTEIN"/>
    <property type="match status" value="1"/>
</dbReference>
<feature type="region of interest" description="Disordered" evidence="1">
    <location>
        <begin position="128"/>
        <end position="192"/>
    </location>
</feature>
<feature type="compositionally biased region" description="Acidic residues" evidence="1">
    <location>
        <begin position="141"/>
        <end position="151"/>
    </location>
</feature>
<accession>A0A9W9QCW7</accession>
<dbReference type="InterPro" id="IPR027921">
    <property type="entry name" value="NOPCHAP1"/>
</dbReference>
<reference evidence="2" key="2">
    <citation type="journal article" date="2023" name="IMA Fungus">
        <title>Comparative genomic study of the Penicillium genus elucidates a diverse pangenome and 15 lateral gene transfer events.</title>
        <authorList>
            <person name="Petersen C."/>
            <person name="Sorensen T."/>
            <person name="Nielsen M.R."/>
            <person name="Sondergaard T.E."/>
            <person name="Sorensen J.L."/>
            <person name="Fitzpatrick D.A."/>
            <person name="Frisvad J.C."/>
            <person name="Nielsen K.L."/>
        </authorList>
    </citation>
    <scope>NUCLEOTIDE SEQUENCE</scope>
    <source>
        <strain evidence="2">IBT 21472</strain>
    </source>
</reference>
<dbReference type="PANTHER" id="PTHR38489">
    <property type="entry name" value="HISTONE CHAPERONE DOMAIN-CONTAINING PROTEIN"/>
    <property type="match status" value="1"/>
</dbReference>
<dbReference type="Proteomes" id="UP001147746">
    <property type="component" value="Unassembled WGS sequence"/>
</dbReference>
<feature type="compositionally biased region" description="Acidic residues" evidence="1">
    <location>
        <begin position="34"/>
        <end position="47"/>
    </location>
</feature>
<organism evidence="2 3">
    <name type="scientific">Penicillium atrosanguineum</name>
    <dbReference type="NCBI Taxonomy" id="1132637"/>
    <lineage>
        <taxon>Eukaryota</taxon>
        <taxon>Fungi</taxon>
        <taxon>Dikarya</taxon>
        <taxon>Ascomycota</taxon>
        <taxon>Pezizomycotina</taxon>
        <taxon>Eurotiomycetes</taxon>
        <taxon>Eurotiomycetidae</taxon>
        <taxon>Eurotiales</taxon>
        <taxon>Aspergillaceae</taxon>
        <taxon>Penicillium</taxon>
    </lineage>
</organism>
<name>A0A9W9QCW7_9EURO</name>
<feature type="compositionally biased region" description="Basic residues" evidence="1">
    <location>
        <begin position="63"/>
        <end position="73"/>
    </location>
</feature>
<evidence type="ECO:0000313" key="3">
    <source>
        <dbReference type="Proteomes" id="UP001147746"/>
    </source>
</evidence>
<protein>
    <submittedName>
        <fullName evidence="2">Uncharacterized protein</fullName>
    </submittedName>
</protein>
<feature type="compositionally biased region" description="Basic and acidic residues" evidence="1">
    <location>
        <begin position="175"/>
        <end position="192"/>
    </location>
</feature>
<dbReference type="AlphaFoldDB" id="A0A9W9QCW7"/>
<sequence>MRATNETPKETHQTSSAHFSDDDDPTSSSGSSSEESESDSSEDEDEERNQTTAGASTIPSIPHRPKPRIKPMKVKAGSDLLSRLSAFLPQMKEANDDLEKEIAAGRGKDIVLDDADETDGKQYIEMNLGLGVLKEKREGDDSSEADSDDENPYAANGGSNGQGDSDVLSKLMGGKKSEKSDAEKPSIEEMAE</sequence>
<keyword evidence="3" id="KW-1185">Reference proteome</keyword>
<reference evidence="2" key="1">
    <citation type="submission" date="2022-12" db="EMBL/GenBank/DDBJ databases">
        <authorList>
            <person name="Petersen C."/>
        </authorList>
    </citation>
    <scope>NUCLEOTIDE SEQUENCE</scope>
    <source>
        <strain evidence="2">IBT 21472</strain>
    </source>
</reference>
<evidence type="ECO:0000256" key="1">
    <source>
        <dbReference type="SAM" id="MobiDB-lite"/>
    </source>
</evidence>
<dbReference type="OrthoDB" id="1112980at2759"/>
<comment type="caution">
    <text evidence="2">The sequence shown here is derived from an EMBL/GenBank/DDBJ whole genome shotgun (WGS) entry which is preliminary data.</text>
</comment>
<dbReference type="EMBL" id="JAPZBO010000001">
    <property type="protein sequence ID" value="KAJ5331376.1"/>
    <property type="molecule type" value="Genomic_DNA"/>
</dbReference>
<dbReference type="Pfam" id="PF15370">
    <property type="entry name" value="NOPCHAP1"/>
    <property type="match status" value="1"/>
</dbReference>
<gene>
    <name evidence="2" type="ORF">N7476_001159</name>
</gene>
<dbReference type="GO" id="GO:0000492">
    <property type="term" value="P:box C/D snoRNP assembly"/>
    <property type="evidence" value="ECO:0007669"/>
    <property type="project" value="InterPro"/>
</dbReference>
<evidence type="ECO:0000313" key="2">
    <source>
        <dbReference type="EMBL" id="KAJ5331376.1"/>
    </source>
</evidence>
<proteinExistence type="predicted"/>
<feature type="region of interest" description="Disordered" evidence="1">
    <location>
        <begin position="1"/>
        <end position="75"/>
    </location>
</feature>
<feature type="compositionally biased region" description="Polar residues" evidence="1">
    <location>
        <begin position="50"/>
        <end position="59"/>
    </location>
</feature>